<dbReference type="GO" id="GO:0046933">
    <property type="term" value="F:proton-transporting ATP synthase activity, rotational mechanism"/>
    <property type="evidence" value="ECO:0007669"/>
    <property type="project" value="UniProtKB-UniRule"/>
</dbReference>
<evidence type="ECO:0000256" key="1">
    <source>
        <dbReference type="ARBA" id="ARBA00008936"/>
    </source>
</evidence>
<dbReference type="AlphaFoldDB" id="A0A0B0HBM4"/>
<keyword evidence="5" id="KW-0375">Hydrogen ion transport</keyword>
<dbReference type="InterPro" id="IPR055190">
    <property type="entry name" value="ATP-synt_VA_C"/>
</dbReference>
<keyword evidence="2 5" id="KW-0813">Transport</keyword>
<organism evidence="8 9">
    <name type="scientific">Solemya velum gill symbiont</name>
    <dbReference type="NCBI Taxonomy" id="2340"/>
    <lineage>
        <taxon>Bacteria</taxon>
        <taxon>Pseudomonadati</taxon>
        <taxon>Pseudomonadota</taxon>
        <taxon>Gammaproteobacteria</taxon>
        <taxon>sulfur-oxidizing symbionts</taxon>
    </lineage>
</organism>
<evidence type="ECO:0000313" key="8">
    <source>
        <dbReference type="EMBL" id="KHF26067.1"/>
    </source>
</evidence>
<dbReference type="InterPro" id="IPR022879">
    <property type="entry name" value="V-ATPase_su_B/beta"/>
</dbReference>
<dbReference type="STRING" id="2340.JV46_14280"/>
<dbReference type="Proteomes" id="UP000030856">
    <property type="component" value="Unassembled WGS sequence"/>
</dbReference>
<name>A0A0B0HBM4_SOVGS</name>
<feature type="domain" description="ATP synthase A/B type C-terminal" evidence="7">
    <location>
        <begin position="360"/>
        <end position="455"/>
    </location>
</feature>
<dbReference type="Pfam" id="PF00006">
    <property type="entry name" value="ATP-synt_ab"/>
    <property type="match status" value="1"/>
</dbReference>
<comment type="function">
    <text evidence="4 5">Produces ATP from ADP in the presence of a proton gradient across the membrane. The V-type beta chain is a regulatory subunit.</text>
</comment>
<dbReference type="InterPro" id="IPR000194">
    <property type="entry name" value="ATPase_F1/V1/A1_a/bsu_nucl-bd"/>
</dbReference>
<accession>A0A0B0HBM4</accession>
<dbReference type="GO" id="GO:0005524">
    <property type="term" value="F:ATP binding"/>
    <property type="evidence" value="ECO:0007669"/>
    <property type="project" value="UniProtKB-UniRule"/>
</dbReference>
<dbReference type="GO" id="GO:0016787">
    <property type="term" value="F:hydrolase activity"/>
    <property type="evidence" value="ECO:0007669"/>
    <property type="project" value="UniProtKB-KW"/>
</dbReference>
<dbReference type="GeneID" id="86992140"/>
<comment type="caution">
    <text evidence="8">The sequence shown here is derived from an EMBL/GenBank/DDBJ whole genome shotgun (WGS) entry which is preliminary data.</text>
</comment>
<dbReference type="CDD" id="cd01135">
    <property type="entry name" value="V_A-ATPase_B"/>
    <property type="match status" value="1"/>
</dbReference>
<dbReference type="PANTHER" id="PTHR43389">
    <property type="entry name" value="V-TYPE PROTON ATPASE SUBUNIT B"/>
    <property type="match status" value="1"/>
</dbReference>
<dbReference type="HAMAP" id="MF_00310">
    <property type="entry name" value="ATP_synth_B_arch"/>
    <property type="match status" value="1"/>
</dbReference>
<keyword evidence="8" id="KW-0378">Hydrolase</keyword>
<evidence type="ECO:0000259" key="6">
    <source>
        <dbReference type="Pfam" id="PF00006"/>
    </source>
</evidence>
<dbReference type="eggNOG" id="COG1156">
    <property type="taxonomic scope" value="Bacteria"/>
</dbReference>
<dbReference type="RefSeq" id="WP_043115784.1">
    <property type="nucleotide sequence ID" value="NZ_JRAA01000001.1"/>
</dbReference>
<proteinExistence type="inferred from homology"/>
<feature type="domain" description="ATPase F1/V1/A1 complex alpha/beta subunit nucleotide-binding" evidence="6">
    <location>
        <begin position="135"/>
        <end position="354"/>
    </location>
</feature>
<gene>
    <name evidence="8" type="primary">atpA0B</name>
    <name evidence="5" type="synonym">atpB</name>
    <name evidence="8" type="ORF">JV46_14280</name>
</gene>
<dbReference type="InterPro" id="IPR027417">
    <property type="entry name" value="P-loop_NTPase"/>
</dbReference>
<dbReference type="PATRIC" id="fig|2340.3.peg.577"/>
<evidence type="ECO:0000313" key="9">
    <source>
        <dbReference type="Proteomes" id="UP000030856"/>
    </source>
</evidence>
<evidence type="ECO:0000256" key="5">
    <source>
        <dbReference type="HAMAP-Rule" id="MF_00310"/>
    </source>
</evidence>
<evidence type="ECO:0000256" key="4">
    <source>
        <dbReference type="ARBA" id="ARBA00059599"/>
    </source>
</evidence>
<comment type="similarity">
    <text evidence="1 5">Belongs to the ATPase alpha/beta chains family.</text>
</comment>
<keyword evidence="5" id="KW-0066">ATP synthesis</keyword>
<dbReference type="PANTHER" id="PTHR43389:SF4">
    <property type="entry name" value="V-TYPE PROTON ATPASE SUBUNIT B"/>
    <property type="match status" value="1"/>
</dbReference>
<dbReference type="EMBL" id="JRAA01000001">
    <property type="protein sequence ID" value="KHF26067.1"/>
    <property type="molecule type" value="Genomic_DNA"/>
</dbReference>
<dbReference type="GO" id="GO:0042777">
    <property type="term" value="P:proton motive force-driven plasma membrane ATP synthesis"/>
    <property type="evidence" value="ECO:0007669"/>
    <property type="project" value="UniProtKB-UniRule"/>
</dbReference>
<dbReference type="SUPFAM" id="SSF52540">
    <property type="entry name" value="P-loop containing nucleoside triphosphate hydrolases"/>
    <property type="match status" value="1"/>
</dbReference>
<sequence length="468" mass="51821">MLQADLSSSGSITRIEGPLLFLKRNVNVGLNDSVVVIDEQQRNRPGRITALDDESMIVEVLETTSGLSLSNTRVRFHGEALHFGIGPDILGRVLDGVGRPIDHGPPISSKKRLRIDGMSINPVARETPRDFIETGFSTIDLMNSLVRGQKLPIFSGGGLPHDRIAAEIARSAKLLGGEANDFVVIFVAIGVSYDTADYFRNTMEESGALNHTVMFLNLASDSSTQRLLTPRYALTAAEYLAFEENRHVLVVMTDMTNYCEALREVSASHGEIPGRKGYPGYMYSDLATIFERAGCIKGCGGTLTQVPILTMPSDDITHPIPDLTGYITEGQIVLDRELHRHDIYPPVKVLPSLSRLMKDGTGEGFTDVDHPALSNQLYAAYSRAIHVRVLASVMGTEGLSETDRLFLQFGEEFEREFVQQGQRRSLEESMTAGWELLMKLPISELNRLSDMQIDTHISDRERQQRRGS</sequence>
<protein>
    <recommendedName>
        <fullName evidence="5">V-type ATP synthase beta chain</fullName>
    </recommendedName>
    <alternativeName>
        <fullName evidence="5">V-ATPase subunit B</fullName>
    </alternativeName>
</protein>
<evidence type="ECO:0000259" key="7">
    <source>
        <dbReference type="Pfam" id="PF22919"/>
    </source>
</evidence>
<dbReference type="OrthoDB" id="9801639at2"/>
<evidence type="ECO:0000256" key="3">
    <source>
        <dbReference type="ARBA" id="ARBA00023065"/>
    </source>
</evidence>
<dbReference type="Pfam" id="PF22919">
    <property type="entry name" value="ATP-synt_VA_C"/>
    <property type="match status" value="1"/>
</dbReference>
<dbReference type="NCBIfam" id="NF003235">
    <property type="entry name" value="PRK04196.1"/>
    <property type="match status" value="1"/>
</dbReference>
<keyword evidence="9" id="KW-1185">Reference proteome</keyword>
<reference evidence="8 9" key="1">
    <citation type="journal article" date="2014" name="BMC Genomics">
        <title>The genome of the intracellular bacterium of the coastal bivalve, Solemya velum: a blueprint for thriving in and out of symbiosis.</title>
        <authorList>
            <person name="Dmytrenko O."/>
            <person name="Russell S.L."/>
            <person name="Loo W.T."/>
            <person name="Fontanez K.M."/>
            <person name="Liao L."/>
            <person name="Roeselers G."/>
            <person name="Sharma R."/>
            <person name="Stewart F.J."/>
            <person name="Newton I.L."/>
            <person name="Woyke T."/>
            <person name="Wu D."/>
            <person name="Lang J.M."/>
            <person name="Eisen J.A."/>
            <person name="Cavanaugh C.M."/>
        </authorList>
    </citation>
    <scope>NUCLEOTIDE SEQUENCE [LARGE SCALE GENOMIC DNA]</scope>
    <source>
        <strain evidence="8 9">WH</strain>
    </source>
</reference>
<keyword evidence="3 5" id="KW-0406">Ion transport</keyword>
<dbReference type="Gene3D" id="3.40.50.12240">
    <property type="match status" value="1"/>
</dbReference>
<evidence type="ECO:0000256" key="2">
    <source>
        <dbReference type="ARBA" id="ARBA00022448"/>
    </source>
</evidence>